<organism evidence="1 2">
    <name type="scientific">Steinernema glaseri</name>
    <dbReference type="NCBI Taxonomy" id="37863"/>
    <lineage>
        <taxon>Eukaryota</taxon>
        <taxon>Metazoa</taxon>
        <taxon>Ecdysozoa</taxon>
        <taxon>Nematoda</taxon>
        <taxon>Chromadorea</taxon>
        <taxon>Rhabditida</taxon>
        <taxon>Tylenchina</taxon>
        <taxon>Panagrolaimomorpha</taxon>
        <taxon>Strongyloidoidea</taxon>
        <taxon>Steinernematidae</taxon>
        <taxon>Steinernema</taxon>
    </lineage>
</organism>
<accession>A0A1I8ADH2</accession>
<dbReference type="GO" id="GO:0032981">
    <property type="term" value="P:mitochondrial respiratory chain complex I assembly"/>
    <property type="evidence" value="ECO:0007669"/>
    <property type="project" value="TreeGrafter"/>
</dbReference>
<keyword evidence="1" id="KW-1185">Reference proteome</keyword>
<protein>
    <submittedName>
        <fullName evidence="2">Found in mitochondrial proteome protein 51</fullName>
    </submittedName>
</protein>
<dbReference type="PANTHER" id="PTHR47148">
    <property type="entry name" value="CYTOCHROME C OXIDASE ASSEMBLY FACTOR 1 HOMOLOG"/>
    <property type="match status" value="1"/>
</dbReference>
<dbReference type="Proteomes" id="UP000095287">
    <property type="component" value="Unplaced"/>
</dbReference>
<evidence type="ECO:0000313" key="1">
    <source>
        <dbReference type="Proteomes" id="UP000095287"/>
    </source>
</evidence>
<dbReference type="PANTHER" id="PTHR47148:SF1">
    <property type="entry name" value="CYTOCHROME C OXIDASE ASSEMBLY FACTOR 1 HOMOLOG"/>
    <property type="match status" value="1"/>
</dbReference>
<dbReference type="WBParaSite" id="L893_g4330.t1">
    <property type="protein sequence ID" value="L893_g4330.t1"/>
    <property type="gene ID" value="L893_g4330"/>
</dbReference>
<sequence length="136" mass="15301">MLHRIRTSTLIQIAAGGFLLGATGIYVAQKRVQHRVRSLPHYSEALKIVAHHEKAREALGPPIVVGNVDLSDRRHNFVDNTSSMLRLPVSGEIDSGFLNVYAERKSLDEQFRTIYVDLELAESQVRIFDSQTSDDE</sequence>
<proteinExistence type="predicted"/>
<name>A0A1I8ADH2_9BILA</name>
<dbReference type="GO" id="GO:0033617">
    <property type="term" value="P:mitochondrial respiratory chain complex IV assembly"/>
    <property type="evidence" value="ECO:0007669"/>
    <property type="project" value="TreeGrafter"/>
</dbReference>
<evidence type="ECO:0000313" key="2">
    <source>
        <dbReference type="WBParaSite" id="L893_g4330.t1"/>
    </source>
</evidence>
<dbReference type="GO" id="GO:0005743">
    <property type="term" value="C:mitochondrial inner membrane"/>
    <property type="evidence" value="ECO:0007669"/>
    <property type="project" value="TreeGrafter"/>
</dbReference>
<dbReference type="AlphaFoldDB" id="A0A1I8ADH2"/>
<dbReference type="InterPro" id="IPR014807">
    <property type="entry name" value="Coa1"/>
</dbReference>
<reference evidence="2" key="1">
    <citation type="submission" date="2016-11" db="UniProtKB">
        <authorList>
            <consortium name="WormBaseParasite"/>
        </authorList>
    </citation>
    <scope>IDENTIFICATION</scope>
</reference>
<dbReference type="Pfam" id="PF08695">
    <property type="entry name" value="Coa1"/>
    <property type="match status" value="1"/>
</dbReference>